<dbReference type="AlphaFoldDB" id="A0A2I0IET4"/>
<evidence type="ECO:0000313" key="2">
    <source>
        <dbReference type="EMBL" id="PKI42313.1"/>
    </source>
</evidence>
<dbReference type="Proteomes" id="UP000233551">
    <property type="component" value="Unassembled WGS sequence"/>
</dbReference>
<gene>
    <name evidence="2" type="ORF">CRG98_037284</name>
</gene>
<evidence type="ECO:0000313" key="3">
    <source>
        <dbReference type="Proteomes" id="UP000233551"/>
    </source>
</evidence>
<sequence length="130" mass="14387">MGGIGLKQMDRRNKSLSGTSIRATTNDSPWAKMLRLKAARPNFPWKGSLTWKVIRAGLEVWDKGAQWVIGDGTQVNFWYDWQIGSSLLRKDHMALFCLAKNTGQLEQSSPPLGNGTSVLSLLLCPQLSPS</sequence>
<dbReference type="EMBL" id="PGOL01003197">
    <property type="protein sequence ID" value="PKI42313.1"/>
    <property type="molecule type" value="Genomic_DNA"/>
</dbReference>
<feature type="region of interest" description="Disordered" evidence="1">
    <location>
        <begin position="1"/>
        <end position="21"/>
    </location>
</feature>
<organism evidence="2 3">
    <name type="scientific">Punica granatum</name>
    <name type="common">Pomegranate</name>
    <dbReference type="NCBI Taxonomy" id="22663"/>
    <lineage>
        <taxon>Eukaryota</taxon>
        <taxon>Viridiplantae</taxon>
        <taxon>Streptophyta</taxon>
        <taxon>Embryophyta</taxon>
        <taxon>Tracheophyta</taxon>
        <taxon>Spermatophyta</taxon>
        <taxon>Magnoliopsida</taxon>
        <taxon>eudicotyledons</taxon>
        <taxon>Gunneridae</taxon>
        <taxon>Pentapetalae</taxon>
        <taxon>rosids</taxon>
        <taxon>malvids</taxon>
        <taxon>Myrtales</taxon>
        <taxon>Lythraceae</taxon>
        <taxon>Punica</taxon>
    </lineage>
</organism>
<name>A0A2I0IET4_PUNGR</name>
<comment type="caution">
    <text evidence="2">The sequence shown here is derived from an EMBL/GenBank/DDBJ whole genome shotgun (WGS) entry which is preliminary data.</text>
</comment>
<evidence type="ECO:0008006" key="4">
    <source>
        <dbReference type="Google" id="ProtNLM"/>
    </source>
</evidence>
<reference evidence="2 3" key="1">
    <citation type="submission" date="2017-11" db="EMBL/GenBank/DDBJ databases">
        <title>De-novo sequencing of pomegranate (Punica granatum L.) genome.</title>
        <authorList>
            <person name="Akparov Z."/>
            <person name="Amiraslanov A."/>
            <person name="Hajiyeva S."/>
            <person name="Abbasov M."/>
            <person name="Kaur K."/>
            <person name="Hamwieh A."/>
            <person name="Solovyev V."/>
            <person name="Salamov A."/>
            <person name="Braich B."/>
            <person name="Kosarev P."/>
            <person name="Mahmoud A."/>
            <person name="Hajiyev E."/>
            <person name="Babayeva S."/>
            <person name="Izzatullayeva V."/>
            <person name="Mammadov A."/>
            <person name="Mammadov A."/>
            <person name="Sharifova S."/>
            <person name="Ojaghi J."/>
            <person name="Eynullazada K."/>
            <person name="Bayramov B."/>
            <person name="Abdulazimova A."/>
            <person name="Shahmuradov I."/>
        </authorList>
    </citation>
    <scope>NUCLEOTIDE SEQUENCE [LARGE SCALE GENOMIC DNA]</scope>
    <source>
        <strain evidence="3">cv. AG2017</strain>
        <tissue evidence="2">Leaf</tissue>
    </source>
</reference>
<accession>A0A2I0IET4</accession>
<keyword evidence="3" id="KW-1185">Reference proteome</keyword>
<protein>
    <recommendedName>
        <fullName evidence="4">Reverse transcriptase zinc-binding domain-containing protein</fullName>
    </recommendedName>
</protein>
<evidence type="ECO:0000256" key="1">
    <source>
        <dbReference type="SAM" id="MobiDB-lite"/>
    </source>
</evidence>
<proteinExistence type="predicted"/>